<protein>
    <submittedName>
        <fullName evidence="1">Uncharacterized protein</fullName>
    </submittedName>
</protein>
<dbReference type="AlphaFoldDB" id="A0A0J6IKE2"/>
<dbReference type="VEuPathDB" id="FungiDB:CPAG_08701"/>
<sequence>MWVPDFRGEIEITSSRAVGDFQIISNVISNCPSTASVPSIKPANSQITWLERDSSLLQNLVSSWASLVDRMWLIHRALLLIDTSAIWRPLCGHSVEFRGTGTSRYEAKKGATVGEKVGVIITVRGLGETLPGPGSLGTERFWGGLRPRDIWCWIMKITQNRGLTLETASHT</sequence>
<reference evidence="1 2" key="1">
    <citation type="submission" date="2007-06" db="EMBL/GenBank/DDBJ databases">
        <title>The Genome Sequence of Coccidioides posadasii RMSCC_3488.</title>
        <authorList>
            <consortium name="Coccidioides Genome Resources Consortium"/>
            <consortium name="The Broad Institute Genome Sequencing Platform"/>
            <person name="Henn M.R."/>
            <person name="Sykes S."/>
            <person name="Young S."/>
            <person name="Jaffe D."/>
            <person name="Berlin A."/>
            <person name="Alvarez P."/>
            <person name="Butler J."/>
            <person name="Gnerre S."/>
            <person name="Grabherr M."/>
            <person name="Mauceli E."/>
            <person name="Brockman W."/>
            <person name="Kodira C."/>
            <person name="Alvarado L."/>
            <person name="Zeng Q."/>
            <person name="Crawford M."/>
            <person name="Antoine C."/>
            <person name="Devon K."/>
            <person name="Galgiani J."/>
            <person name="Orsborn K."/>
            <person name="Lewis M.L."/>
            <person name="Nusbaum C."/>
            <person name="Galagan J."/>
            <person name="Birren B."/>
        </authorList>
    </citation>
    <scope>NUCLEOTIDE SEQUENCE [LARGE SCALE GENOMIC DNA]</scope>
    <source>
        <strain evidence="1 2">RMSCC 3488</strain>
    </source>
</reference>
<evidence type="ECO:0000313" key="1">
    <source>
        <dbReference type="EMBL" id="KMM72407.1"/>
    </source>
</evidence>
<reference evidence="2" key="2">
    <citation type="journal article" date="2009" name="Genome Res.">
        <title>Comparative genomic analyses of the human fungal pathogens Coccidioides and their relatives.</title>
        <authorList>
            <person name="Sharpton T.J."/>
            <person name="Stajich J.E."/>
            <person name="Rounsley S.D."/>
            <person name="Gardner M.J."/>
            <person name="Wortman J.R."/>
            <person name="Jordar V.S."/>
            <person name="Maiti R."/>
            <person name="Kodira C.D."/>
            <person name="Neafsey D.E."/>
            <person name="Zeng Q."/>
            <person name="Hung C.-Y."/>
            <person name="McMahan C."/>
            <person name="Muszewska A."/>
            <person name="Grynberg M."/>
            <person name="Mandel M.A."/>
            <person name="Kellner E.M."/>
            <person name="Barker B.M."/>
            <person name="Galgiani J.N."/>
            <person name="Orbach M.J."/>
            <person name="Kirkland T.N."/>
            <person name="Cole G.T."/>
            <person name="Henn M.R."/>
            <person name="Birren B.W."/>
            <person name="Taylor J.W."/>
        </authorList>
    </citation>
    <scope>NUCLEOTIDE SEQUENCE [LARGE SCALE GENOMIC DNA]</scope>
    <source>
        <strain evidence="2">RMSCC 3488</strain>
    </source>
</reference>
<organism evidence="1 2">
    <name type="scientific">Coccidioides posadasii RMSCC 3488</name>
    <dbReference type="NCBI Taxonomy" id="454284"/>
    <lineage>
        <taxon>Eukaryota</taxon>
        <taxon>Fungi</taxon>
        <taxon>Dikarya</taxon>
        <taxon>Ascomycota</taxon>
        <taxon>Pezizomycotina</taxon>
        <taxon>Eurotiomycetes</taxon>
        <taxon>Eurotiomycetidae</taxon>
        <taxon>Onygenales</taxon>
        <taxon>Onygenaceae</taxon>
        <taxon>Coccidioides</taxon>
    </lineage>
</organism>
<gene>
    <name evidence="1" type="ORF">CPAG_08701</name>
</gene>
<evidence type="ECO:0000313" key="2">
    <source>
        <dbReference type="Proteomes" id="UP000054567"/>
    </source>
</evidence>
<name>A0A0J6IKE2_COCPO</name>
<proteinExistence type="predicted"/>
<dbReference type="Proteomes" id="UP000054567">
    <property type="component" value="Unassembled WGS sequence"/>
</dbReference>
<dbReference type="EMBL" id="DS268114">
    <property type="protein sequence ID" value="KMM72407.1"/>
    <property type="molecule type" value="Genomic_DNA"/>
</dbReference>
<reference evidence="2" key="3">
    <citation type="journal article" date="2010" name="Genome Res.">
        <title>Population genomic sequencing of Coccidioides fungi reveals recent hybridization and transposon control.</title>
        <authorList>
            <person name="Neafsey D.E."/>
            <person name="Barker B.M."/>
            <person name="Sharpton T.J."/>
            <person name="Stajich J.E."/>
            <person name="Park D.J."/>
            <person name="Whiston E."/>
            <person name="Hung C.-Y."/>
            <person name="McMahan C."/>
            <person name="White J."/>
            <person name="Sykes S."/>
            <person name="Heiman D."/>
            <person name="Young S."/>
            <person name="Zeng Q."/>
            <person name="Abouelleil A."/>
            <person name="Aftuck L."/>
            <person name="Bessette D."/>
            <person name="Brown A."/>
            <person name="FitzGerald M."/>
            <person name="Lui A."/>
            <person name="Macdonald J.P."/>
            <person name="Priest M."/>
            <person name="Orbach M.J."/>
            <person name="Galgiani J.N."/>
            <person name="Kirkland T.N."/>
            <person name="Cole G.T."/>
            <person name="Birren B.W."/>
            <person name="Henn M.R."/>
            <person name="Taylor J.W."/>
            <person name="Rounsley S.D."/>
        </authorList>
    </citation>
    <scope>NUCLEOTIDE SEQUENCE [LARGE SCALE GENOMIC DNA]</scope>
    <source>
        <strain evidence="2">RMSCC 3488</strain>
    </source>
</reference>
<accession>A0A0J6IKE2</accession>